<reference evidence="1 2" key="1">
    <citation type="journal article" date="2012" name="Science">
        <title>Ecological populations of bacteria act as socially cohesive units of antibiotic production and resistance.</title>
        <authorList>
            <person name="Cordero O.X."/>
            <person name="Wildschutte H."/>
            <person name="Kirkup B."/>
            <person name="Proehl S."/>
            <person name="Ngo L."/>
            <person name="Hussain F."/>
            <person name="Le Roux F."/>
            <person name="Mincer T."/>
            <person name="Polz M.F."/>
        </authorList>
    </citation>
    <scope>NUCLEOTIDE SEQUENCE [LARGE SCALE GENOMIC DNA]</scope>
    <source>
        <strain evidence="1 2">FS-238</strain>
    </source>
</reference>
<evidence type="ECO:0000313" key="2">
    <source>
        <dbReference type="Proteomes" id="UP000094808"/>
    </source>
</evidence>
<organism evidence="1 2">
    <name type="scientific">Vibrio ordalii FS-238</name>
    <dbReference type="NCBI Taxonomy" id="617133"/>
    <lineage>
        <taxon>Bacteria</taxon>
        <taxon>Pseudomonadati</taxon>
        <taxon>Pseudomonadota</taxon>
        <taxon>Gammaproteobacteria</taxon>
        <taxon>Vibrionales</taxon>
        <taxon>Vibrionaceae</taxon>
        <taxon>Vibrio</taxon>
    </lineage>
</organism>
<gene>
    <name evidence="1" type="ORF">A1QS_16435</name>
</gene>
<name>A0A853R4Z5_9VIBR</name>
<dbReference type="AlphaFoldDB" id="A0A853R4Z5"/>
<dbReference type="EMBL" id="AJYS02000172">
    <property type="protein sequence ID" value="OEE36505.1"/>
    <property type="molecule type" value="Genomic_DNA"/>
</dbReference>
<accession>A0A853R4Z5</accession>
<dbReference type="Proteomes" id="UP000094808">
    <property type="component" value="Unassembled WGS sequence"/>
</dbReference>
<sequence>MLLSIFIIEKTESNVMNNIINNFYDEVDFNSFANCGVGKDDCVGCLSDNYFEATEINYDCENKRKLYVVRYLPVHVKEVQSALSLISTKRANELLGKRVLNFICLGGGPGTDSAAFNKWLVSQRLFDKKSLTRVNVVRVDRCEEWNEISPRIIKHAFPDDLVVKYTKSNHDLTKHNLNTSIKADLVISSYLLSEISLEDIPKVAENIKNNITDKATIVINDRNQEEVRQRIEKLYELLGCDFELDSTQFHCGISIDNAIVENAKPKLLTKSIRYAGEL</sequence>
<keyword evidence="2" id="KW-1185">Reference proteome</keyword>
<protein>
    <submittedName>
        <fullName evidence="1">Uncharacterized protein</fullName>
    </submittedName>
</protein>
<proteinExistence type="predicted"/>
<evidence type="ECO:0000313" key="1">
    <source>
        <dbReference type="EMBL" id="OEE36505.1"/>
    </source>
</evidence>
<comment type="caution">
    <text evidence="1">The sequence shown here is derived from an EMBL/GenBank/DDBJ whole genome shotgun (WGS) entry which is preliminary data.</text>
</comment>